<feature type="chain" id="PRO_5012872447" evidence="1">
    <location>
        <begin position="25"/>
        <end position="563"/>
    </location>
</feature>
<keyword evidence="3" id="KW-1185">Reference proteome</keyword>
<dbReference type="Pfam" id="PF06980">
    <property type="entry name" value="DUF1302"/>
    <property type="match status" value="1"/>
</dbReference>
<reference evidence="2 3" key="1">
    <citation type="journal article" date="2010" name="Int. J. Syst. Evol. Microbiol.">
        <title>Reclassification of Herbaspirillum putei as a later heterotypic synonym of Herbaspirillum huttiense, with the description of H. huttiense subsp. huttiense subsp. nov. and H. huttiense subsp. putei subsp. nov., comb. nov., and description of Herbaspirillum aquaticum sp. nov.</title>
        <authorList>
            <person name="Dobritsa A.P."/>
            <person name="Reddy M.C."/>
            <person name="Samadpour M."/>
        </authorList>
    </citation>
    <scope>NUCLEOTIDE SEQUENCE [LARGE SCALE GENOMIC DNA]</scope>
    <source>
        <strain evidence="2 3">IEH 4430</strain>
    </source>
</reference>
<dbReference type="RefSeq" id="WP_088753436.1">
    <property type="nucleotide sequence ID" value="NZ_NJGV01000001.1"/>
</dbReference>
<evidence type="ECO:0000313" key="2">
    <source>
        <dbReference type="EMBL" id="OWY36752.1"/>
    </source>
</evidence>
<comment type="caution">
    <text evidence="2">The sequence shown here is derived from an EMBL/GenBank/DDBJ whole genome shotgun (WGS) entry which is preliminary data.</text>
</comment>
<organism evidence="2 3">
    <name type="scientific">Herbaspirillum aquaticum</name>
    <dbReference type="NCBI Taxonomy" id="568783"/>
    <lineage>
        <taxon>Bacteria</taxon>
        <taxon>Pseudomonadati</taxon>
        <taxon>Pseudomonadota</taxon>
        <taxon>Betaproteobacteria</taxon>
        <taxon>Burkholderiales</taxon>
        <taxon>Oxalobacteraceae</taxon>
        <taxon>Herbaspirillum</taxon>
    </lineage>
</organism>
<feature type="signal peptide" evidence="1">
    <location>
        <begin position="1"/>
        <end position="24"/>
    </location>
</feature>
<proteinExistence type="predicted"/>
<gene>
    <name evidence="2" type="ORF">CEJ45_01240</name>
</gene>
<dbReference type="Proteomes" id="UP000214747">
    <property type="component" value="Unassembled WGS sequence"/>
</dbReference>
<dbReference type="InterPro" id="IPR010727">
    <property type="entry name" value="DUF1302"/>
</dbReference>
<sequence>MKHHLQTRVIALAAATLCSGAAQAITFEGETVSGNFDSTVSLGVGVRAGKQACGLVIGSSGGNAAAATGPSAPAGCTDALSSLNDQGDLNYNRGDRFTTYLKGTHELLLNMPEDVKFLGRVSWLRDFSSTRTTGNISGANTTGNALSNDASNELHTKIRLLDLWVSKSFDLGEERARIRVGNQVVNWGESLFIAGGINQTNAIDIMRLSNPGTQLKEAILPAPMVNFATGLGRGFSLETYVQQGWESNYFPPVGSYWSTATVGIGADALGVPTTNRPRSTGQYGVALRYTPPGKDVNFGLYVMNYHDKSPVLSTANTTSGLGYSYLEDRKMVGLSANFPLGNWAIGTELSYRPKDAVSLNGSVQNANGGLCQTNGKCYIETEKYQLAVTGMLSLTPSEHGAVLKTLGADTATLMVEAVAIKYPNLKNAYGGIPVAAGLWGWGYDTTANASNTLANGGNTAGVGSATSYGYNFDFSWVYDGSVIPGWQVIPEVYFFHAVKGRTPNATATFMQGAKMANFTVTFTQNPAKWQVALNLAKFWGGASVLDQPLRDRSFYGMTISRNF</sequence>
<protein>
    <submittedName>
        <fullName evidence="2">Arylsulfatase</fullName>
    </submittedName>
</protein>
<name>A0A225T0M8_9BURK</name>
<dbReference type="AlphaFoldDB" id="A0A225T0M8"/>
<evidence type="ECO:0000256" key="1">
    <source>
        <dbReference type="SAM" id="SignalP"/>
    </source>
</evidence>
<evidence type="ECO:0000313" key="3">
    <source>
        <dbReference type="Proteomes" id="UP000214747"/>
    </source>
</evidence>
<keyword evidence="1" id="KW-0732">Signal</keyword>
<accession>A0A225T0M8</accession>
<dbReference type="EMBL" id="NJGV01000001">
    <property type="protein sequence ID" value="OWY36752.1"/>
    <property type="molecule type" value="Genomic_DNA"/>
</dbReference>